<feature type="transmembrane region" description="Helical" evidence="5">
    <location>
        <begin position="291"/>
        <end position="309"/>
    </location>
</feature>
<dbReference type="InterPro" id="IPR004837">
    <property type="entry name" value="NaCa_Exmemb"/>
</dbReference>
<name>A0A1I1QVQ1_9GAMM</name>
<keyword evidence="4 5" id="KW-0472">Membrane</keyword>
<dbReference type="PANTHER" id="PTHR10846">
    <property type="entry name" value="SODIUM/POTASSIUM/CALCIUM EXCHANGER"/>
    <property type="match status" value="1"/>
</dbReference>
<feature type="transmembrane region" description="Helical" evidence="5">
    <location>
        <begin position="6"/>
        <end position="26"/>
    </location>
</feature>
<evidence type="ECO:0000256" key="1">
    <source>
        <dbReference type="ARBA" id="ARBA00004141"/>
    </source>
</evidence>
<dbReference type="OrthoDB" id="153124at2"/>
<feature type="transmembrane region" description="Helical" evidence="5">
    <location>
        <begin position="215"/>
        <end position="237"/>
    </location>
</feature>
<proteinExistence type="predicted"/>
<evidence type="ECO:0000256" key="4">
    <source>
        <dbReference type="ARBA" id="ARBA00023136"/>
    </source>
</evidence>
<feature type="domain" description="Sodium/calcium exchanger membrane region" evidence="6">
    <location>
        <begin position="190"/>
        <end position="336"/>
    </location>
</feature>
<feature type="transmembrane region" description="Helical" evidence="5">
    <location>
        <begin position="47"/>
        <end position="70"/>
    </location>
</feature>
<comment type="subcellular location">
    <subcellularLocation>
        <location evidence="1">Membrane</location>
        <topology evidence="1">Multi-pass membrane protein</topology>
    </subcellularLocation>
</comment>
<dbReference type="Gene3D" id="1.20.1420.30">
    <property type="entry name" value="NCX, central ion-binding region"/>
    <property type="match status" value="2"/>
</dbReference>
<accession>A0A1I1QVQ1</accession>
<sequence>MFDSLLASWLTFALAAVVIAVTGVYISRLADLLADRTGWGEAMMGGLLLAGVTSLPDFTATLTAAAHGYAELAMSNIMGSLAVNIVFLAVGDILYRKANLEHAAASSPNLIQAALLIALLAIPLIAMVTPEYALLGLHPATPLLLFAYLVGYRSVQSSQERPMWLPRRTAQTVEDKPDRARRSRHGLSRLWAVFIAQALIIAAAGWTLMTAAETIAVRSALSQTAVGALFTGVFTSLPELVTTIAAIRYGALTLAVSNIVGTNAFNMLVIAAADVTYREGSIYHAITSQQLLWGLVTILMTAILLIGLLQRERYGIARIGLESALILVIYAAVAVATLLI</sequence>
<dbReference type="PANTHER" id="PTHR10846:SF8">
    <property type="entry name" value="INNER MEMBRANE PROTEIN YRBG"/>
    <property type="match status" value="1"/>
</dbReference>
<feature type="transmembrane region" description="Helical" evidence="5">
    <location>
        <begin position="132"/>
        <end position="151"/>
    </location>
</feature>
<feature type="transmembrane region" description="Helical" evidence="5">
    <location>
        <begin position="76"/>
        <end position="95"/>
    </location>
</feature>
<keyword evidence="2 5" id="KW-0812">Transmembrane</keyword>
<feature type="domain" description="Sodium/calcium exchanger membrane region" evidence="6">
    <location>
        <begin position="8"/>
        <end position="147"/>
    </location>
</feature>
<dbReference type="InterPro" id="IPR004481">
    <property type="entry name" value="K/Na/Ca-exchanger"/>
</dbReference>
<evidence type="ECO:0000256" key="3">
    <source>
        <dbReference type="ARBA" id="ARBA00022989"/>
    </source>
</evidence>
<dbReference type="GO" id="GO:0005886">
    <property type="term" value="C:plasma membrane"/>
    <property type="evidence" value="ECO:0007669"/>
    <property type="project" value="TreeGrafter"/>
</dbReference>
<evidence type="ECO:0000313" key="8">
    <source>
        <dbReference type="Proteomes" id="UP000198611"/>
    </source>
</evidence>
<feature type="transmembrane region" description="Helical" evidence="5">
    <location>
        <begin position="321"/>
        <end position="339"/>
    </location>
</feature>
<evidence type="ECO:0000313" key="7">
    <source>
        <dbReference type="EMBL" id="SFD26191.1"/>
    </source>
</evidence>
<evidence type="ECO:0000256" key="2">
    <source>
        <dbReference type="ARBA" id="ARBA00022692"/>
    </source>
</evidence>
<reference evidence="7 8" key="1">
    <citation type="submission" date="2016-10" db="EMBL/GenBank/DDBJ databases">
        <authorList>
            <person name="de Groot N.N."/>
        </authorList>
    </citation>
    <scope>NUCLEOTIDE SEQUENCE [LARGE SCALE GENOMIC DNA]</scope>
    <source>
        <strain evidence="7 8">HL3</strain>
    </source>
</reference>
<keyword evidence="8" id="KW-1185">Reference proteome</keyword>
<dbReference type="GO" id="GO:0008273">
    <property type="term" value="F:calcium, potassium:sodium antiporter activity"/>
    <property type="evidence" value="ECO:0007669"/>
    <property type="project" value="TreeGrafter"/>
</dbReference>
<dbReference type="Pfam" id="PF01699">
    <property type="entry name" value="Na_Ca_ex"/>
    <property type="match status" value="2"/>
</dbReference>
<gene>
    <name evidence="7" type="ORF">SAMN05660831_01325</name>
</gene>
<keyword evidence="3 5" id="KW-1133">Transmembrane helix</keyword>
<dbReference type="Proteomes" id="UP000198611">
    <property type="component" value="Unassembled WGS sequence"/>
</dbReference>
<feature type="transmembrane region" description="Helical" evidence="5">
    <location>
        <begin position="249"/>
        <end position="271"/>
    </location>
</feature>
<feature type="transmembrane region" description="Helical" evidence="5">
    <location>
        <begin position="107"/>
        <end position="126"/>
    </location>
</feature>
<dbReference type="InterPro" id="IPR044880">
    <property type="entry name" value="NCX_ion-bd_dom_sf"/>
</dbReference>
<dbReference type="STRING" id="1123397.SAMN05660831_01325"/>
<dbReference type="EMBL" id="FOMJ01000003">
    <property type="protein sequence ID" value="SFD26191.1"/>
    <property type="molecule type" value="Genomic_DNA"/>
</dbReference>
<dbReference type="RefSeq" id="WP_093427970.1">
    <property type="nucleotide sequence ID" value="NZ_FOMJ01000003.1"/>
</dbReference>
<evidence type="ECO:0000256" key="5">
    <source>
        <dbReference type="SAM" id="Phobius"/>
    </source>
</evidence>
<protein>
    <submittedName>
        <fullName evidence="7">Cation:H+ antiporter</fullName>
    </submittedName>
</protein>
<dbReference type="GO" id="GO:0006874">
    <property type="term" value="P:intracellular calcium ion homeostasis"/>
    <property type="evidence" value="ECO:0007669"/>
    <property type="project" value="TreeGrafter"/>
</dbReference>
<feature type="transmembrane region" description="Helical" evidence="5">
    <location>
        <begin position="190"/>
        <end position="209"/>
    </location>
</feature>
<organism evidence="7 8">
    <name type="scientific">Thiohalospira halophila DSM 15071</name>
    <dbReference type="NCBI Taxonomy" id="1123397"/>
    <lineage>
        <taxon>Bacteria</taxon>
        <taxon>Pseudomonadati</taxon>
        <taxon>Pseudomonadota</taxon>
        <taxon>Gammaproteobacteria</taxon>
        <taxon>Thiohalospirales</taxon>
        <taxon>Thiohalospiraceae</taxon>
        <taxon>Thiohalospira</taxon>
    </lineage>
</organism>
<evidence type="ECO:0000259" key="6">
    <source>
        <dbReference type="Pfam" id="PF01699"/>
    </source>
</evidence>
<dbReference type="GO" id="GO:0005262">
    <property type="term" value="F:calcium channel activity"/>
    <property type="evidence" value="ECO:0007669"/>
    <property type="project" value="TreeGrafter"/>
</dbReference>
<dbReference type="AlphaFoldDB" id="A0A1I1QVQ1"/>